<evidence type="ECO:0000313" key="2">
    <source>
        <dbReference type="EMBL" id="MFD2613314.1"/>
    </source>
</evidence>
<dbReference type="InterPro" id="IPR007492">
    <property type="entry name" value="LytTR_DNA-bd_dom"/>
</dbReference>
<comment type="caution">
    <text evidence="2">The sequence shown here is derived from an EMBL/GenBank/DDBJ whole genome shotgun (WGS) entry which is preliminary data.</text>
</comment>
<protein>
    <submittedName>
        <fullName evidence="2">LytTR family transcriptional regulator DNA-binding domain-containing protein</fullName>
    </submittedName>
</protein>
<reference evidence="3" key="1">
    <citation type="journal article" date="2019" name="Int. J. Syst. Evol. Microbiol.">
        <title>The Global Catalogue of Microorganisms (GCM) 10K type strain sequencing project: providing services to taxonomists for standard genome sequencing and annotation.</title>
        <authorList>
            <consortium name="The Broad Institute Genomics Platform"/>
            <consortium name="The Broad Institute Genome Sequencing Center for Infectious Disease"/>
            <person name="Wu L."/>
            <person name="Ma J."/>
        </authorList>
    </citation>
    <scope>NUCLEOTIDE SEQUENCE [LARGE SCALE GENOMIC DNA]</scope>
    <source>
        <strain evidence="3">KCTC 3950</strain>
    </source>
</reference>
<feature type="domain" description="HTH cro/C1-type" evidence="1">
    <location>
        <begin position="15"/>
        <end position="68"/>
    </location>
</feature>
<dbReference type="InterPro" id="IPR010982">
    <property type="entry name" value="Lambda_DNA-bd_dom_sf"/>
</dbReference>
<evidence type="ECO:0000259" key="1">
    <source>
        <dbReference type="PROSITE" id="PS50943"/>
    </source>
</evidence>
<dbReference type="Proteomes" id="UP001597541">
    <property type="component" value="Unassembled WGS sequence"/>
</dbReference>
<dbReference type="SMART" id="SM00530">
    <property type="entry name" value="HTH_XRE"/>
    <property type="match status" value="1"/>
</dbReference>
<dbReference type="EMBL" id="JBHUME010000008">
    <property type="protein sequence ID" value="MFD2613314.1"/>
    <property type="molecule type" value="Genomic_DNA"/>
</dbReference>
<evidence type="ECO:0000313" key="3">
    <source>
        <dbReference type="Proteomes" id="UP001597541"/>
    </source>
</evidence>
<dbReference type="InterPro" id="IPR001387">
    <property type="entry name" value="Cro/C1-type_HTH"/>
</dbReference>
<dbReference type="SUPFAM" id="SSF47413">
    <property type="entry name" value="lambda repressor-like DNA-binding domains"/>
    <property type="match status" value="1"/>
</dbReference>
<dbReference type="RefSeq" id="WP_377603312.1">
    <property type="nucleotide sequence ID" value="NZ_JBHUME010000008.1"/>
</dbReference>
<dbReference type="Gene3D" id="2.40.50.1020">
    <property type="entry name" value="LytTr DNA-binding domain"/>
    <property type="match status" value="1"/>
</dbReference>
<proteinExistence type="predicted"/>
<sequence length="214" mass="25069">METLGNFLEHLRGSMSLREAAKRCGLSHVYIRDLEKNKSNAKNGDYIKPSPDTLKKLSEAYNYPYEHLMIKAGYIKEEQASLFNKPLVQMDLQDVCYIEVDDDYVTFHTLDKKYKNKIDSLAEFGEFLETLDDSGFIKTDRHLYANVYRVVEENEKDGLLYFDRDHKLYVTISLIKQKKYRNLITRSIAVNNDQTVELHIRPAKRSLIRVFSLD</sequence>
<dbReference type="PROSITE" id="PS50943">
    <property type="entry name" value="HTH_CROC1"/>
    <property type="match status" value="1"/>
</dbReference>
<dbReference type="Pfam" id="PF04397">
    <property type="entry name" value="LytTR"/>
    <property type="match status" value="1"/>
</dbReference>
<accession>A0ABW5PDX0</accession>
<dbReference type="CDD" id="cd00093">
    <property type="entry name" value="HTH_XRE"/>
    <property type="match status" value="1"/>
</dbReference>
<dbReference type="GO" id="GO:0003677">
    <property type="term" value="F:DNA binding"/>
    <property type="evidence" value="ECO:0007669"/>
    <property type="project" value="UniProtKB-KW"/>
</dbReference>
<organism evidence="2 3">
    <name type="scientific">Paenibacillus gansuensis</name>
    <dbReference type="NCBI Taxonomy" id="306542"/>
    <lineage>
        <taxon>Bacteria</taxon>
        <taxon>Bacillati</taxon>
        <taxon>Bacillota</taxon>
        <taxon>Bacilli</taxon>
        <taxon>Bacillales</taxon>
        <taxon>Paenibacillaceae</taxon>
        <taxon>Paenibacillus</taxon>
    </lineage>
</organism>
<gene>
    <name evidence="2" type="ORF">ACFSUF_12860</name>
</gene>
<name>A0ABW5PDX0_9BACL</name>
<keyword evidence="3" id="KW-1185">Reference proteome</keyword>
<dbReference type="Gene3D" id="1.10.260.40">
    <property type="entry name" value="lambda repressor-like DNA-binding domains"/>
    <property type="match status" value="1"/>
</dbReference>
<keyword evidence="2" id="KW-0238">DNA-binding</keyword>